<dbReference type="InParanoid" id="D7G255"/>
<evidence type="ECO:0000313" key="2">
    <source>
        <dbReference type="Proteomes" id="UP000002630"/>
    </source>
</evidence>
<sequence>MRWNYHHRYLVICGDLKLCFFRHFMPPHTWDNELTYVGSVLPTDHHQWTNMLRMEPTSAACLEQVAEGPPEGSSRLYAELEDRLKIFDKGNHSMFKGLEDGHNSLWCVRCSVTLHHETRAPSWRAPALRCDNRG</sequence>
<dbReference type="AlphaFoldDB" id="D7G255"/>
<keyword evidence="2" id="KW-1185">Reference proteome</keyword>
<dbReference type="OrthoDB" id="10537211at2759"/>
<dbReference type="EMBL" id="FN649727">
    <property type="protein sequence ID" value="CBJ33358.1"/>
    <property type="molecule type" value="Genomic_DNA"/>
</dbReference>
<protein>
    <submittedName>
        <fullName evidence="1">Uncharacterized protein</fullName>
    </submittedName>
</protein>
<dbReference type="EMBL" id="FN648669">
    <property type="protein sequence ID" value="CBJ33358.1"/>
    <property type="molecule type" value="Genomic_DNA"/>
</dbReference>
<organism evidence="1 2">
    <name type="scientific">Ectocarpus siliculosus</name>
    <name type="common">Brown alga</name>
    <name type="synonym">Conferva siliculosa</name>
    <dbReference type="NCBI Taxonomy" id="2880"/>
    <lineage>
        <taxon>Eukaryota</taxon>
        <taxon>Sar</taxon>
        <taxon>Stramenopiles</taxon>
        <taxon>Ochrophyta</taxon>
        <taxon>PX clade</taxon>
        <taxon>Phaeophyceae</taxon>
        <taxon>Ectocarpales</taxon>
        <taxon>Ectocarpaceae</taxon>
        <taxon>Ectocarpus</taxon>
    </lineage>
</organism>
<dbReference type="Proteomes" id="UP000002630">
    <property type="component" value="Linkage Group LG02"/>
</dbReference>
<name>D7G255_ECTSI</name>
<accession>D7G255</accession>
<evidence type="ECO:0000313" key="1">
    <source>
        <dbReference type="EMBL" id="CBJ33358.1"/>
    </source>
</evidence>
<gene>
    <name evidence="1" type="ORF">Esi_0465_0008</name>
</gene>
<proteinExistence type="predicted"/>
<reference evidence="1 2" key="1">
    <citation type="journal article" date="2010" name="Nature">
        <title>The Ectocarpus genome and the independent evolution of multicellularity in brown algae.</title>
        <authorList>
            <person name="Cock J.M."/>
            <person name="Sterck L."/>
            <person name="Rouze P."/>
            <person name="Scornet D."/>
            <person name="Allen A.E."/>
            <person name="Amoutzias G."/>
            <person name="Anthouard V."/>
            <person name="Artiguenave F."/>
            <person name="Aury J.M."/>
            <person name="Badger J.H."/>
            <person name="Beszteri B."/>
            <person name="Billiau K."/>
            <person name="Bonnet E."/>
            <person name="Bothwell J.H."/>
            <person name="Bowler C."/>
            <person name="Boyen C."/>
            <person name="Brownlee C."/>
            <person name="Carrano C.J."/>
            <person name="Charrier B."/>
            <person name="Cho G.Y."/>
            <person name="Coelho S.M."/>
            <person name="Collen J."/>
            <person name="Corre E."/>
            <person name="Da Silva C."/>
            <person name="Delage L."/>
            <person name="Delaroque N."/>
            <person name="Dittami S.M."/>
            <person name="Doulbeau S."/>
            <person name="Elias M."/>
            <person name="Farnham G."/>
            <person name="Gachon C.M."/>
            <person name="Gschloessl B."/>
            <person name="Heesch S."/>
            <person name="Jabbari K."/>
            <person name="Jubin C."/>
            <person name="Kawai H."/>
            <person name="Kimura K."/>
            <person name="Kloareg B."/>
            <person name="Kupper F.C."/>
            <person name="Lang D."/>
            <person name="Le Bail A."/>
            <person name="Leblanc C."/>
            <person name="Lerouge P."/>
            <person name="Lohr M."/>
            <person name="Lopez P.J."/>
            <person name="Martens C."/>
            <person name="Maumus F."/>
            <person name="Michel G."/>
            <person name="Miranda-Saavedra D."/>
            <person name="Morales J."/>
            <person name="Moreau H."/>
            <person name="Motomura T."/>
            <person name="Nagasato C."/>
            <person name="Napoli C.A."/>
            <person name="Nelson D.R."/>
            <person name="Nyvall-Collen P."/>
            <person name="Peters A.F."/>
            <person name="Pommier C."/>
            <person name="Potin P."/>
            <person name="Poulain J."/>
            <person name="Quesneville H."/>
            <person name="Read B."/>
            <person name="Rensing S.A."/>
            <person name="Ritter A."/>
            <person name="Rousvoal S."/>
            <person name="Samanta M."/>
            <person name="Samson G."/>
            <person name="Schroeder D.C."/>
            <person name="Segurens B."/>
            <person name="Strittmatter M."/>
            <person name="Tonon T."/>
            <person name="Tregear J.W."/>
            <person name="Valentin K."/>
            <person name="von Dassow P."/>
            <person name="Yamagishi T."/>
            <person name="Van de Peer Y."/>
            <person name="Wincker P."/>
        </authorList>
    </citation>
    <scope>NUCLEOTIDE SEQUENCE [LARGE SCALE GENOMIC DNA]</scope>
    <source>
        <strain evidence="2">Ec32 / CCAP1310/4</strain>
    </source>
</reference>